<name>A0A1W5DDY5_9LECA</name>
<organism evidence="2 3">
    <name type="scientific">Lasallia pustulata</name>
    <dbReference type="NCBI Taxonomy" id="136370"/>
    <lineage>
        <taxon>Eukaryota</taxon>
        <taxon>Fungi</taxon>
        <taxon>Dikarya</taxon>
        <taxon>Ascomycota</taxon>
        <taxon>Pezizomycotina</taxon>
        <taxon>Lecanoromycetes</taxon>
        <taxon>OSLEUM clade</taxon>
        <taxon>Umbilicariomycetidae</taxon>
        <taxon>Umbilicariales</taxon>
        <taxon>Umbilicariaceae</taxon>
        <taxon>Lasallia</taxon>
    </lineage>
</organism>
<dbReference type="InterPro" id="IPR032675">
    <property type="entry name" value="LRR_dom_sf"/>
</dbReference>
<dbReference type="SUPFAM" id="SSF52058">
    <property type="entry name" value="L domain-like"/>
    <property type="match status" value="1"/>
</dbReference>
<dbReference type="Proteomes" id="UP000192927">
    <property type="component" value="Unassembled WGS sequence"/>
</dbReference>
<accession>A0A1W5DDY5</accession>
<dbReference type="AlphaFoldDB" id="A0A1W5DDY5"/>
<dbReference type="Gene3D" id="2.30.30.190">
    <property type="entry name" value="CAP Gly-rich-like domain"/>
    <property type="match status" value="1"/>
</dbReference>
<evidence type="ECO:0000313" key="2">
    <source>
        <dbReference type="EMBL" id="SLM41306.1"/>
    </source>
</evidence>
<dbReference type="InterPro" id="IPR000938">
    <property type="entry name" value="CAP-Gly_domain"/>
</dbReference>
<dbReference type="EMBL" id="FWEW01003822">
    <property type="protein sequence ID" value="SLM41306.1"/>
    <property type="molecule type" value="Genomic_DNA"/>
</dbReference>
<keyword evidence="3" id="KW-1185">Reference proteome</keyword>
<dbReference type="PROSITE" id="PS50245">
    <property type="entry name" value="CAP_GLY_2"/>
    <property type="match status" value="1"/>
</dbReference>
<sequence>MSMMATEAAKMPLEAYVGRRLSYSSNLCTVRYVGQVKGTRGQWLGVEWDDPNRGKHAGVHEGVKYFDCRSSVPTAGSFVRPSRPADPPLSFSESLRKKYASDARSSDGEGTAAANAIEISSKIVEEVGFEKVRRQLAALHELRIVLLDGLCMGGVLACPRSAASDAAWLREIEEIGKTCPKIVELDLSRNLIEQWEDVAGICTALVFLRSLKVNGNRFRELCMPLPRGDQARTPFSGLKDLGLDETLLSWTDIASLCSHIPSLTSLSASSNNLVNLTTPLQTTTLTDITLENNAFTTLSALSPLSSLPHLHPITPAERTNAELYYLSTIASALARVPPHHESQITAQHPRYPELCALHGEPTITRTAPDAVGARTLAARLIDFTFVLCTSAPGSDGGDDTTALVGLRKQVPRGFDVYRLKGVVGRLFSLPPMGLRLVWETGEWDPVGGGEDGGEWSCSEDEGVGAEDGGGCCAEMAGGDRVRSGGVGREGYGWVEREVELVDGTREVGFWIEGRAARVRVELR</sequence>
<dbReference type="Gene3D" id="3.80.10.10">
    <property type="entry name" value="Ribonuclease Inhibitor"/>
    <property type="match status" value="2"/>
</dbReference>
<feature type="domain" description="CAP-Gly" evidence="1">
    <location>
        <begin position="34"/>
        <end position="80"/>
    </location>
</feature>
<dbReference type="Pfam" id="PF01302">
    <property type="entry name" value="CAP_GLY"/>
    <property type="match status" value="1"/>
</dbReference>
<proteinExistence type="predicted"/>
<protein>
    <submittedName>
        <fullName evidence="2">CAP Gly-rich domain</fullName>
    </submittedName>
</protein>
<dbReference type="SMART" id="SM01052">
    <property type="entry name" value="CAP_GLY"/>
    <property type="match status" value="1"/>
</dbReference>
<dbReference type="SUPFAM" id="SSF74924">
    <property type="entry name" value="Cap-Gly domain"/>
    <property type="match status" value="1"/>
</dbReference>
<evidence type="ECO:0000259" key="1">
    <source>
        <dbReference type="PROSITE" id="PS50245"/>
    </source>
</evidence>
<evidence type="ECO:0000313" key="3">
    <source>
        <dbReference type="Proteomes" id="UP000192927"/>
    </source>
</evidence>
<dbReference type="PROSITE" id="PS00845">
    <property type="entry name" value="CAP_GLY_1"/>
    <property type="match status" value="1"/>
</dbReference>
<dbReference type="InterPro" id="IPR036859">
    <property type="entry name" value="CAP-Gly_dom_sf"/>
</dbReference>
<reference evidence="3" key="1">
    <citation type="submission" date="2017-03" db="EMBL/GenBank/DDBJ databases">
        <authorList>
            <person name="Sharma R."/>
            <person name="Thines M."/>
        </authorList>
    </citation>
    <scope>NUCLEOTIDE SEQUENCE [LARGE SCALE GENOMIC DNA]</scope>
</reference>